<dbReference type="AlphaFoldDB" id="A0A0B1Q6W4"/>
<name>A0A0B1Q6W4_9HYPH</name>
<organism evidence="1 2">
    <name type="scientific">Aureimonas altamirensis</name>
    <dbReference type="NCBI Taxonomy" id="370622"/>
    <lineage>
        <taxon>Bacteria</taxon>
        <taxon>Pseudomonadati</taxon>
        <taxon>Pseudomonadota</taxon>
        <taxon>Alphaproteobacteria</taxon>
        <taxon>Hyphomicrobiales</taxon>
        <taxon>Aurantimonadaceae</taxon>
        <taxon>Aureimonas</taxon>
    </lineage>
</organism>
<gene>
    <name evidence="1" type="ORF">LA66_00060</name>
</gene>
<dbReference type="RefSeq" id="WP_039187817.1">
    <property type="nucleotide sequence ID" value="NZ_JRFJ01000001.1"/>
</dbReference>
<sequence length="107" mass="11190">MGKTIDSMLREHAKPGASASPYLLAALRGGMDADQLTEALIGTAHDKQEIETEFRGVCRKLIDAGVPEHDVANLMGPAIDLGIMMAHIVILSAAVAADARPGSEPLS</sequence>
<reference evidence="1 2" key="1">
    <citation type="submission" date="2014-09" db="EMBL/GenBank/DDBJ databases">
        <title>Isolation and characterization of Aurantimonas altamirensis ON-56566 from clinical sample following a dog bite.</title>
        <authorList>
            <person name="Eshaghi A."/>
            <person name="Li A."/>
            <person name="Shahinas D."/>
            <person name="Bahn P."/>
            <person name="Kus J.V."/>
            <person name="Patel S.N."/>
        </authorList>
    </citation>
    <scope>NUCLEOTIDE SEQUENCE [LARGE SCALE GENOMIC DNA]</scope>
    <source>
        <strain evidence="1 2">ON-56566</strain>
    </source>
</reference>
<proteinExistence type="predicted"/>
<dbReference type="Proteomes" id="UP000030826">
    <property type="component" value="Unassembled WGS sequence"/>
</dbReference>
<evidence type="ECO:0000313" key="2">
    <source>
        <dbReference type="Proteomes" id="UP000030826"/>
    </source>
</evidence>
<evidence type="ECO:0000313" key="1">
    <source>
        <dbReference type="EMBL" id="KHJ55121.1"/>
    </source>
</evidence>
<accession>A0A0B1Q6W4</accession>
<dbReference type="EMBL" id="JRFJ01000001">
    <property type="protein sequence ID" value="KHJ55121.1"/>
    <property type="molecule type" value="Genomic_DNA"/>
</dbReference>
<protein>
    <submittedName>
        <fullName evidence="1">Uncharacterized protein</fullName>
    </submittedName>
</protein>
<comment type="caution">
    <text evidence="1">The sequence shown here is derived from an EMBL/GenBank/DDBJ whole genome shotgun (WGS) entry which is preliminary data.</text>
</comment>
<dbReference type="STRING" id="370622.LA66_00060"/>